<evidence type="ECO:0000313" key="3">
    <source>
        <dbReference type="Proteomes" id="UP000216991"/>
    </source>
</evidence>
<dbReference type="Proteomes" id="UP000216991">
    <property type="component" value="Unassembled WGS sequence"/>
</dbReference>
<accession>A0A255Y8T2</accession>
<dbReference type="OrthoDB" id="7391925at2"/>
<protein>
    <recommendedName>
        <fullName evidence="4">KTSC domain-containing protein</fullName>
    </recommendedName>
</protein>
<keyword evidence="1" id="KW-0732">Signal</keyword>
<organism evidence="2 3">
    <name type="scientific">Sandarakinorhabdus cyanobacteriorum</name>
    <dbReference type="NCBI Taxonomy" id="1981098"/>
    <lineage>
        <taxon>Bacteria</taxon>
        <taxon>Pseudomonadati</taxon>
        <taxon>Pseudomonadota</taxon>
        <taxon>Alphaproteobacteria</taxon>
        <taxon>Sphingomonadales</taxon>
        <taxon>Sphingosinicellaceae</taxon>
        <taxon>Sandarakinorhabdus</taxon>
    </lineage>
</organism>
<comment type="caution">
    <text evidence="2">The sequence shown here is derived from an EMBL/GenBank/DDBJ whole genome shotgun (WGS) entry which is preliminary data.</text>
</comment>
<dbReference type="EMBL" id="NOXT01000121">
    <property type="protein sequence ID" value="OYQ25642.1"/>
    <property type="molecule type" value="Genomic_DNA"/>
</dbReference>
<feature type="signal peptide" evidence="1">
    <location>
        <begin position="1"/>
        <end position="17"/>
    </location>
</feature>
<keyword evidence="3" id="KW-1185">Reference proteome</keyword>
<proteinExistence type="predicted"/>
<evidence type="ECO:0000256" key="1">
    <source>
        <dbReference type="SAM" id="SignalP"/>
    </source>
</evidence>
<evidence type="ECO:0000313" key="2">
    <source>
        <dbReference type="EMBL" id="OYQ25642.1"/>
    </source>
</evidence>
<gene>
    <name evidence="2" type="ORF">CHU93_12955</name>
</gene>
<name>A0A255Y8T2_9SPHN</name>
<sequence>MRHLILTLALLAVPASAAPPEPGTTRSCLALAMIRGTKVVDGKTIDFTLRDGSVWRSTLPAGECPQLGFERAFSYATAQSQLCSQDIITVLQNMGGLMRGASCGLGKFVAQPPPPPKTKR</sequence>
<feature type="chain" id="PRO_5013124089" description="KTSC domain-containing protein" evidence="1">
    <location>
        <begin position="18"/>
        <end position="120"/>
    </location>
</feature>
<dbReference type="AlphaFoldDB" id="A0A255Y8T2"/>
<reference evidence="2 3" key="1">
    <citation type="submission" date="2017-07" db="EMBL/GenBank/DDBJ databases">
        <title>Sandarakinorhabdus cyanobacteriorum sp. nov., a novel bacterium isolated from cyanobacterial aggregates in a eutrophic lake.</title>
        <authorList>
            <person name="Cai H."/>
        </authorList>
    </citation>
    <scope>NUCLEOTIDE SEQUENCE [LARGE SCALE GENOMIC DNA]</scope>
    <source>
        <strain evidence="2 3">TH057</strain>
    </source>
</reference>
<evidence type="ECO:0008006" key="4">
    <source>
        <dbReference type="Google" id="ProtNLM"/>
    </source>
</evidence>
<dbReference type="RefSeq" id="WP_094474603.1">
    <property type="nucleotide sequence ID" value="NZ_NOXT01000121.1"/>
</dbReference>